<organism evidence="1 2">
    <name type="scientific">Araneus ventricosus</name>
    <name type="common">Orbweaver spider</name>
    <name type="synonym">Epeira ventricosa</name>
    <dbReference type="NCBI Taxonomy" id="182803"/>
    <lineage>
        <taxon>Eukaryota</taxon>
        <taxon>Metazoa</taxon>
        <taxon>Ecdysozoa</taxon>
        <taxon>Arthropoda</taxon>
        <taxon>Chelicerata</taxon>
        <taxon>Arachnida</taxon>
        <taxon>Araneae</taxon>
        <taxon>Araneomorphae</taxon>
        <taxon>Entelegynae</taxon>
        <taxon>Araneoidea</taxon>
        <taxon>Araneidae</taxon>
        <taxon>Araneus</taxon>
    </lineage>
</organism>
<dbReference type="OrthoDB" id="6470775at2759"/>
<protein>
    <submittedName>
        <fullName evidence="1">Uncharacterized protein</fullName>
    </submittedName>
</protein>
<comment type="caution">
    <text evidence="1">The sequence shown here is derived from an EMBL/GenBank/DDBJ whole genome shotgun (WGS) entry which is preliminary data.</text>
</comment>
<evidence type="ECO:0000313" key="1">
    <source>
        <dbReference type="EMBL" id="GBL87682.1"/>
    </source>
</evidence>
<gene>
    <name evidence="1" type="ORF">AVEN_81312_1</name>
</gene>
<keyword evidence="2" id="KW-1185">Reference proteome</keyword>
<sequence length="267" mass="30797">MSSNCSLDACCTTTFHEISTHHRPLRLNAPNDSTTDNSNPETKSVQELLSTKLNSTNEKIKIKFYIKIRNKGLALDCENEEEIQKLIEKIQKSDELKEQIVHKKPKERRPGCIIYNIPKGTAEQENRNILVKWIKADDGYRDNEEADTLAKKAITEVVVMKALNTRCELKQHLQELYLKKWQNLWENGNTGRSVHKVLKTVHLKPVFWTSEEILFATRHGPFPSFLNRFHLSDSESCICREIGDPIHYVTSCPLTLSWLIRKPSTSL</sequence>
<dbReference type="Proteomes" id="UP000499080">
    <property type="component" value="Unassembled WGS sequence"/>
</dbReference>
<reference evidence="1 2" key="1">
    <citation type="journal article" date="2019" name="Sci. Rep.">
        <title>Orb-weaving spider Araneus ventricosus genome elucidates the spidroin gene catalogue.</title>
        <authorList>
            <person name="Kono N."/>
            <person name="Nakamura H."/>
            <person name="Ohtoshi R."/>
            <person name="Moran D.A.P."/>
            <person name="Shinohara A."/>
            <person name="Yoshida Y."/>
            <person name="Fujiwara M."/>
            <person name="Mori M."/>
            <person name="Tomita M."/>
            <person name="Arakawa K."/>
        </authorList>
    </citation>
    <scope>NUCLEOTIDE SEQUENCE [LARGE SCALE GENOMIC DNA]</scope>
</reference>
<dbReference type="EMBL" id="BGPR01000055">
    <property type="protein sequence ID" value="GBL87682.1"/>
    <property type="molecule type" value="Genomic_DNA"/>
</dbReference>
<name>A0A4Y2B5S8_ARAVE</name>
<proteinExistence type="predicted"/>
<evidence type="ECO:0000313" key="2">
    <source>
        <dbReference type="Proteomes" id="UP000499080"/>
    </source>
</evidence>
<accession>A0A4Y2B5S8</accession>
<dbReference type="AlphaFoldDB" id="A0A4Y2B5S8"/>